<gene>
    <name evidence="11" type="primary">dnaJ2</name>
    <name evidence="11" type="ordered locus">azo1266</name>
</gene>
<sequence>MDPYSLLDIAPGADAAEIKRAFRRLAMRWHPDRNPAPEAHDHFNALRAAHDSLLAELAAGTAAGDDEDLADTDDEAPAPAPSRRGPDRRQTLEIRIEDACLGGEKIVVVADESVCGHCHGSGETALAHTRLCATCHGSGRLRAARGLVQCAVCGGRGFVSKAACAHCGGSGRERTERRLAVQLPPGLLTGDELRLAGEGEAAADASAQPGDLRLTIALAPHPLYRAEGRDLHLRRPLSVFRLLAGGDIDIPLPGGCRTATLPPGGATRQLRLEGAGIPGRGGRPGGAAIIELAPLLPEAVDAATREALDAADLLMKRRFYAELPELADWEARWLDAD</sequence>
<evidence type="ECO:0000313" key="12">
    <source>
        <dbReference type="Proteomes" id="UP000002588"/>
    </source>
</evidence>
<dbReference type="CDD" id="cd10719">
    <property type="entry name" value="DnaJ_zf"/>
    <property type="match status" value="1"/>
</dbReference>
<dbReference type="PANTHER" id="PTHR43096:SF10">
    <property type="entry name" value="CHAPERONE PROTEIN DNAJ A6, CHLOROPLASTIC"/>
    <property type="match status" value="1"/>
</dbReference>
<dbReference type="AlphaFoldDB" id="A1K4X8"/>
<dbReference type="GO" id="GO:0006260">
    <property type="term" value="P:DNA replication"/>
    <property type="evidence" value="ECO:0007669"/>
    <property type="project" value="UniProtKB-KW"/>
</dbReference>
<dbReference type="GO" id="GO:0005737">
    <property type="term" value="C:cytoplasm"/>
    <property type="evidence" value="ECO:0007669"/>
    <property type="project" value="TreeGrafter"/>
</dbReference>
<dbReference type="SMART" id="SM00271">
    <property type="entry name" value="DnaJ"/>
    <property type="match status" value="1"/>
</dbReference>
<dbReference type="PROSITE" id="PS50076">
    <property type="entry name" value="DNAJ_2"/>
    <property type="match status" value="1"/>
</dbReference>
<dbReference type="CDD" id="cd06257">
    <property type="entry name" value="DnaJ"/>
    <property type="match status" value="1"/>
</dbReference>
<evidence type="ECO:0000256" key="6">
    <source>
        <dbReference type="ARBA" id="ARBA00023016"/>
    </source>
</evidence>
<accession>A1K4X8</accession>
<dbReference type="GO" id="GO:0031072">
    <property type="term" value="F:heat shock protein binding"/>
    <property type="evidence" value="ECO:0007669"/>
    <property type="project" value="InterPro"/>
</dbReference>
<evidence type="ECO:0000256" key="3">
    <source>
        <dbReference type="ARBA" id="ARBA00022737"/>
    </source>
</evidence>
<keyword evidence="12" id="KW-1185">Reference proteome</keyword>
<keyword evidence="4 7" id="KW-0863">Zinc-finger</keyword>
<dbReference type="InterPro" id="IPR002939">
    <property type="entry name" value="DnaJ_C"/>
</dbReference>
<dbReference type="SUPFAM" id="SSF57938">
    <property type="entry name" value="DnaJ/Hsp40 cysteine-rich domain"/>
    <property type="match status" value="1"/>
</dbReference>
<dbReference type="EMBL" id="AM406670">
    <property type="protein sequence ID" value="CAL93883.1"/>
    <property type="molecule type" value="Genomic_DNA"/>
</dbReference>
<dbReference type="GO" id="GO:0008270">
    <property type="term" value="F:zinc ion binding"/>
    <property type="evidence" value="ECO:0007669"/>
    <property type="project" value="UniProtKB-KW"/>
</dbReference>
<dbReference type="SUPFAM" id="SSF49493">
    <property type="entry name" value="HSP40/DnaJ peptide-binding domain"/>
    <property type="match status" value="2"/>
</dbReference>
<dbReference type="Pfam" id="PF01556">
    <property type="entry name" value="DnaJ_C"/>
    <property type="match status" value="1"/>
</dbReference>
<feature type="zinc finger region" description="CR-type" evidence="7">
    <location>
        <begin position="102"/>
        <end position="176"/>
    </location>
</feature>
<dbReference type="SUPFAM" id="SSF46565">
    <property type="entry name" value="Chaperone J-domain"/>
    <property type="match status" value="1"/>
</dbReference>
<organism evidence="11 12">
    <name type="scientific">Azoarcus sp. (strain BH72)</name>
    <dbReference type="NCBI Taxonomy" id="418699"/>
    <lineage>
        <taxon>Bacteria</taxon>
        <taxon>Pseudomonadati</taxon>
        <taxon>Pseudomonadota</taxon>
        <taxon>Betaproteobacteria</taxon>
        <taxon>Rhodocyclales</taxon>
        <taxon>Zoogloeaceae</taxon>
        <taxon>Azoarcus</taxon>
    </lineage>
</organism>
<dbReference type="Proteomes" id="UP000002588">
    <property type="component" value="Chromosome"/>
</dbReference>
<feature type="compositionally biased region" description="Acidic residues" evidence="8">
    <location>
        <begin position="64"/>
        <end position="76"/>
    </location>
</feature>
<evidence type="ECO:0000256" key="5">
    <source>
        <dbReference type="ARBA" id="ARBA00022833"/>
    </source>
</evidence>
<dbReference type="KEGG" id="azo:azo1266"/>
<dbReference type="InterPro" id="IPR001623">
    <property type="entry name" value="DnaJ_domain"/>
</dbReference>
<evidence type="ECO:0000256" key="7">
    <source>
        <dbReference type="PROSITE-ProRule" id="PRU00546"/>
    </source>
</evidence>
<dbReference type="InterPro" id="IPR001305">
    <property type="entry name" value="HSP_DnaJ_Cys-rich_dom"/>
</dbReference>
<keyword evidence="6" id="KW-0346">Stress response</keyword>
<proteinExistence type="predicted"/>
<dbReference type="PRINTS" id="PR00625">
    <property type="entry name" value="JDOMAIN"/>
</dbReference>
<dbReference type="RefSeq" id="WP_011764999.1">
    <property type="nucleotide sequence ID" value="NC_008702.1"/>
</dbReference>
<dbReference type="GO" id="GO:0042026">
    <property type="term" value="P:protein refolding"/>
    <property type="evidence" value="ECO:0007669"/>
    <property type="project" value="TreeGrafter"/>
</dbReference>
<feature type="region of interest" description="Disordered" evidence="8">
    <location>
        <begin position="64"/>
        <end position="89"/>
    </location>
</feature>
<evidence type="ECO:0000256" key="4">
    <source>
        <dbReference type="ARBA" id="ARBA00022771"/>
    </source>
</evidence>
<dbReference type="STRING" id="62928.azo1266"/>
<dbReference type="Gene3D" id="2.60.260.20">
    <property type="entry name" value="Urease metallochaperone UreE, N-terminal domain"/>
    <property type="match status" value="2"/>
</dbReference>
<keyword evidence="5 7" id="KW-0862">Zinc</keyword>
<evidence type="ECO:0000259" key="10">
    <source>
        <dbReference type="PROSITE" id="PS51188"/>
    </source>
</evidence>
<dbReference type="PANTHER" id="PTHR43096">
    <property type="entry name" value="DNAJ HOMOLOG 1, MITOCHONDRIAL-RELATED"/>
    <property type="match status" value="1"/>
</dbReference>
<dbReference type="Gene3D" id="2.10.230.10">
    <property type="entry name" value="Heat shock protein DnaJ, cysteine-rich domain"/>
    <property type="match status" value="1"/>
</dbReference>
<dbReference type="InterPro" id="IPR036410">
    <property type="entry name" value="HSP_DnaJ_Cys-rich_dom_sf"/>
</dbReference>
<name>A1K4X8_AZOSB</name>
<feature type="domain" description="J" evidence="9">
    <location>
        <begin position="2"/>
        <end position="58"/>
    </location>
</feature>
<dbReference type="eggNOG" id="COG0484">
    <property type="taxonomic scope" value="Bacteria"/>
</dbReference>
<keyword evidence="2 7" id="KW-0479">Metal-binding</keyword>
<protein>
    <submittedName>
        <fullName evidence="11">Chaperone protein DnaJ</fullName>
    </submittedName>
</protein>
<evidence type="ECO:0000256" key="8">
    <source>
        <dbReference type="SAM" id="MobiDB-lite"/>
    </source>
</evidence>
<dbReference type="InterPro" id="IPR036869">
    <property type="entry name" value="J_dom_sf"/>
</dbReference>
<feature type="domain" description="CR-type" evidence="10">
    <location>
        <begin position="102"/>
        <end position="176"/>
    </location>
</feature>
<evidence type="ECO:0000256" key="1">
    <source>
        <dbReference type="ARBA" id="ARBA00022705"/>
    </source>
</evidence>
<dbReference type="Gene3D" id="1.10.287.110">
    <property type="entry name" value="DnaJ domain"/>
    <property type="match status" value="1"/>
</dbReference>
<keyword evidence="1" id="KW-0235">DNA replication</keyword>
<dbReference type="GO" id="GO:0051082">
    <property type="term" value="F:unfolded protein binding"/>
    <property type="evidence" value="ECO:0007669"/>
    <property type="project" value="InterPro"/>
</dbReference>
<dbReference type="Pfam" id="PF00226">
    <property type="entry name" value="DnaJ"/>
    <property type="match status" value="1"/>
</dbReference>
<keyword evidence="3" id="KW-0677">Repeat</keyword>
<reference evidence="11 12" key="1">
    <citation type="journal article" date="2006" name="Nat. Biotechnol.">
        <title>Complete genome of the mutualistic, N2-fixing grass endophyte Azoarcus sp. strain BH72.</title>
        <authorList>
            <person name="Krause A."/>
            <person name="Ramakumar A."/>
            <person name="Bartels D."/>
            <person name="Battistoni F."/>
            <person name="Bekel T."/>
            <person name="Boch J."/>
            <person name="Boehm M."/>
            <person name="Friedrich F."/>
            <person name="Hurek T."/>
            <person name="Krause L."/>
            <person name="Linke B."/>
            <person name="McHardy A.C."/>
            <person name="Sarkar A."/>
            <person name="Schneiker S."/>
            <person name="Syed A.A."/>
            <person name="Thauer R."/>
            <person name="Vorhoelter F.-J."/>
            <person name="Weidner S."/>
            <person name="Puehler A."/>
            <person name="Reinhold-Hurek B."/>
            <person name="Kaiser O."/>
            <person name="Goesmann A."/>
        </authorList>
    </citation>
    <scope>NUCLEOTIDE SEQUENCE [LARGE SCALE GENOMIC DNA]</scope>
    <source>
        <strain evidence="11 12">BH72</strain>
    </source>
</reference>
<evidence type="ECO:0000313" key="11">
    <source>
        <dbReference type="EMBL" id="CAL93883.1"/>
    </source>
</evidence>
<evidence type="ECO:0000259" key="9">
    <source>
        <dbReference type="PROSITE" id="PS50076"/>
    </source>
</evidence>
<dbReference type="HOGENOM" id="CLU_017633_0_7_4"/>
<dbReference type="InterPro" id="IPR008971">
    <property type="entry name" value="HSP40/DnaJ_pept-bd"/>
</dbReference>
<dbReference type="PROSITE" id="PS51188">
    <property type="entry name" value="ZF_CR"/>
    <property type="match status" value="1"/>
</dbReference>
<evidence type="ECO:0000256" key="2">
    <source>
        <dbReference type="ARBA" id="ARBA00022723"/>
    </source>
</evidence>